<organism evidence="1 2">
    <name type="scientific">Eiseniibacteriota bacterium</name>
    <dbReference type="NCBI Taxonomy" id="2212470"/>
    <lineage>
        <taxon>Bacteria</taxon>
        <taxon>Candidatus Eiseniibacteriota</taxon>
    </lineage>
</organism>
<dbReference type="AlphaFoldDB" id="A0A956SH82"/>
<name>A0A956SH82_UNCEI</name>
<gene>
    <name evidence="1" type="ORF">KDA27_20405</name>
</gene>
<sequence>MTSTSRDSLWRHVVRTLWLAAVLATPHSGCDKVVDVPAYDQRIRGVITVPGGGTPEFQVEAETFDPDLPKVNVLARSSGGHFELFVPPGEYRVWISRLSTEAYYGSGGAQSLSGEATPVVVKREVETPVLEFAFGTASVEIELPRAIGEYDLSGELLHPVLGRSIARAEISSYGDTQHALFRFAHVAPGDYEFKISMWDLDTYVHDQGIVPILVDGAESPTLHVSAGNATDGTFRVGSGATIKGTYEGPIVSGVLQQLNIQVWEANVYLETGGEQGFVRTYTTSLFDGRDFEIPVFLERDLLLSWSISTSTTRFSASPLWYGPDDSPVHATRVRPGQGEDVVLRGSTIAMDFSPPEAPGGHDGKFRLYDETEDLVGEWASEEGDGETTIVFANLSAGTYFLKYEKRLNSNLHDQWYGPERTLQMEDATPIDVTDPGSLHRFAWTPYPGGSISGTVTLETGELADDYWVVYKAGDSETLQNGTRTNAQGEYALVGFEDDLYRVGIARGGTTQITWYPGTTDPNAAEYIPLVDYPQITGIDIQLIPLGGRQAPIP</sequence>
<protein>
    <submittedName>
        <fullName evidence="1">Uncharacterized protein</fullName>
    </submittedName>
</protein>
<evidence type="ECO:0000313" key="2">
    <source>
        <dbReference type="Proteomes" id="UP000739538"/>
    </source>
</evidence>
<dbReference type="EMBL" id="JAGQHS010000148">
    <property type="protein sequence ID" value="MCA9758168.1"/>
    <property type="molecule type" value="Genomic_DNA"/>
</dbReference>
<reference evidence="1" key="1">
    <citation type="submission" date="2020-04" db="EMBL/GenBank/DDBJ databases">
        <authorList>
            <person name="Zhang T."/>
        </authorList>
    </citation>
    <scope>NUCLEOTIDE SEQUENCE</scope>
    <source>
        <strain evidence="1">HKST-UBA02</strain>
    </source>
</reference>
<accession>A0A956SH82</accession>
<proteinExistence type="predicted"/>
<dbReference type="Proteomes" id="UP000739538">
    <property type="component" value="Unassembled WGS sequence"/>
</dbReference>
<evidence type="ECO:0000313" key="1">
    <source>
        <dbReference type="EMBL" id="MCA9758168.1"/>
    </source>
</evidence>
<reference evidence="1" key="2">
    <citation type="journal article" date="2021" name="Microbiome">
        <title>Successional dynamics and alternative stable states in a saline activated sludge microbial community over 9 years.</title>
        <authorList>
            <person name="Wang Y."/>
            <person name="Ye J."/>
            <person name="Ju F."/>
            <person name="Liu L."/>
            <person name="Boyd J.A."/>
            <person name="Deng Y."/>
            <person name="Parks D.H."/>
            <person name="Jiang X."/>
            <person name="Yin X."/>
            <person name="Woodcroft B.J."/>
            <person name="Tyson G.W."/>
            <person name="Hugenholtz P."/>
            <person name="Polz M.F."/>
            <person name="Zhang T."/>
        </authorList>
    </citation>
    <scope>NUCLEOTIDE SEQUENCE</scope>
    <source>
        <strain evidence="1">HKST-UBA02</strain>
    </source>
</reference>
<comment type="caution">
    <text evidence="1">The sequence shown here is derived from an EMBL/GenBank/DDBJ whole genome shotgun (WGS) entry which is preliminary data.</text>
</comment>